<keyword evidence="1" id="KW-0506">mRNA capping</keyword>
<dbReference type="Proteomes" id="UP000235371">
    <property type="component" value="Unassembled WGS sequence"/>
</dbReference>
<dbReference type="GO" id="GO:0005737">
    <property type="term" value="C:cytoplasm"/>
    <property type="evidence" value="ECO:0007669"/>
    <property type="project" value="TreeGrafter"/>
</dbReference>
<dbReference type="GeneID" id="36595546"/>
<dbReference type="EC" id="2.1.1.57" evidence="1"/>
<gene>
    <name evidence="3" type="ORF">K444DRAFT_668928</name>
</gene>
<dbReference type="RefSeq" id="XP_024727843.1">
    <property type="nucleotide sequence ID" value="XM_024887470.1"/>
</dbReference>
<dbReference type="InterPro" id="IPR029063">
    <property type="entry name" value="SAM-dependent_MTases_sf"/>
</dbReference>
<sequence>MGRESSFDIDEGATELTQNESLIKATGASPAITPSPIAKFHDYLRRKEPVYARLMELREKGWKNPKGDEHFQQQRQRADTATGQAAAKFYRMMQEATGALSQKSRTSEDFEILDLCMAPGGYTASALQHNPTAKAVGITLPPDQGGHQVLLDSPHSCVFYHDITMFAKEFGVNEVPPTHPGRASFSTERPFINEKFDLVFCDGQVLRTHKRPEYRERTEASRLTISQLILALQRIRPGGRLIMLLHKIEALDTVELLYRFSQFSDIQVFKPAKKHAIRSTFYLIAKNVEPNAEAAQQAVEAWKEAWWNATFGGVEGVGASKIDIKDDYAQSVIENFGDELARLARPVWRIQADALSKTAFVH</sequence>
<protein>
    <recommendedName>
        <fullName evidence="1">Cap-specific mRNA (nucleoside-2'-O-)-methyltransferase 1</fullName>
        <ecNumber evidence="1">2.1.1.57</ecNumber>
    </recommendedName>
    <alternativeName>
        <fullName evidence="1">Cap1 2'O-ribose methyltransferase 1</fullName>
    </alternativeName>
</protein>
<evidence type="ECO:0000259" key="2">
    <source>
        <dbReference type="Pfam" id="PF01728"/>
    </source>
</evidence>
<dbReference type="EMBL" id="KZ613912">
    <property type="protein sequence ID" value="PMD50939.1"/>
    <property type="molecule type" value="Genomic_DNA"/>
</dbReference>
<dbReference type="AlphaFoldDB" id="A0A2J6SJJ0"/>
<evidence type="ECO:0000313" key="3">
    <source>
        <dbReference type="EMBL" id="PMD50939.1"/>
    </source>
</evidence>
<keyword evidence="1" id="KW-0808">Transferase</keyword>
<dbReference type="Gene3D" id="3.40.50.150">
    <property type="entry name" value="Vaccinia Virus protein VP39"/>
    <property type="match status" value="1"/>
</dbReference>
<organism evidence="3 4">
    <name type="scientific">Hyaloscypha bicolor E</name>
    <dbReference type="NCBI Taxonomy" id="1095630"/>
    <lineage>
        <taxon>Eukaryota</taxon>
        <taxon>Fungi</taxon>
        <taxon>Dikarya</taxon>
        <taxon>Ascomycota</taxon>
        <taxon>Pezizomycotina</taxon>
        <taxon>Leotiomycetes</taxon>
        <taxon>Helotiales</taxon>
        <taxon>Hyaloscyphaceae</taxon>
        <taxon>Hyaloscypha</taxon>
        <taxon>Hyaloscypha bicolor</taxon>
    </lineage>
</organism>
<dbReference type="InParanoid" id="A0A2J6SJJ0"/>
<accession>A0A2J6SJJ0</accession>
<dbReference type="GO" id="GO:0005634">
    <property type="term" value="C:nucleus"/>
    <property type="evidence" value="ECO:0007669"/>
    <property type="project" value="UniProtKB-SubCell"/>
</dbReference>
<proteinExistence type="predicted"/>
<name>A0A2J6SJJ0_9HELO</name>
<dbReference type="InterPro" id="IPR002877">
    <property type="entry name" value="RNA_MeTrfase_FtsJ_dom"/>
</dbReference>
<dbReference type="GO" id="GO:0004483">
    <property type="term" value="F:methyltransferase cap1 activity"/>
    <property type="evidence" value="ECO:0007669"/>
    <property type="project" value="UniProtKB-UniRule"/>
</dbReference>
<keyword evidence="1" id="KW-0489">Methyltransferase</keyword>
<reference evidence="3 4" key="1">
    <citation type="submission" date="2016-04" db="EMBL/GenBank/DDBJ databases">
        <title>A degradative enzymes factory behind the ericoid mycorrhizal symbiosis.</title>
        <authorList>
            <consortium name="DOE Joint Genome Institute"/>
            <person name="Martino E."/>
            <person name="Morin E."/>
            <person name="Grelet G."/>
            <person name="Kuo A."/>
            <person name="Kohler A."/>
            <person name="Daghino S."/>
            <person name="Barry K."/>
            <person name="Choi C."/>
            <person name="Cichocki N."/>
            <person name="Clum A."/>
            <person name="Copeland A."/>
            <person name="Hainaut M."/>
            <person name="Haridas S."/>
            <person name="Labutti K."/>
            <person name="Lindquist E."/>
            <person name="Lipzen A."/>
            <person name="Khouja H.-R."/>
            <person name="Murat C."/>
            <person name="Ohm R."/>
            <person name="Olson A."/>
            <person name="Spatafora J."/>
            <person name="Veneault-Fourrey C."/>
            <person name="Henrissat B."/>
            <person name="Grigoriev I."/>
            <person name="Martin F."/>
            <person name="Perotto S."/>
        </authorList>
    </citation>
    <scope>NUCLEOTIDE SEQUENCE [LARGE SCALE GENOMIC DNA]</scope>
    <source>
        <strain evidence="3 4">E</strain>
    </source>
</reference>
<dbReference type="PANTHER" id="PTHR16121">
    <property type="entry name" value="CAP-SPECIFIC MRNA (NUCLEOSIDE-2'-O-)-METHYLTRANSFERASE 1-RELATED"/>
    <property type="match status" value="1"/>
</dbReference>
<dbReference type="STRING" id="1095630.A0A2J6SJJ0"/>
<keyword evidence="1" id="KW-0949">S-adenosyl-L-methionine</keyword>
<dbReference type="GO" id="GO:0006370">
    <property type="term" value="P:7-methylguanosine mRNA capping"/>
    <property type="evidence" value="ECO:0007669"/>
    <property type="project" value="UniProtKB-UniRule"/>
</dbReference>
<dbReference type="GO" id="GO:0016556">
    <property type="term" value="P:mRNA modification"/>
    <property type="evidence" value="ECO:0007669"/>
    <property type="project" value="UniProtKB-UniRule"/>
</dbReference>
<comment type="catalytic activity">
    <reaction evidence="1">
        <text>a 5'-end (N(7)-methyl 5'-triphosphoguanosine)-ribonucleoside in mRNA + S-adenosyl-L-methionine = a 5'-end (N(7)-methyl 5'-triphosphoguanosine)-(2'-O-methyl-ribonucleoside) in mRNA + S-adenosyl-L-homocysteine + H(+)</text>
        <dbReference type="Rhea" id="RHEA:67020"/>
        <dbReference type="Rhea" id="RHEA-COMP:17167"/>
        <dbReference type="Rhea" id="RHEA-COMP:17168"/>
        <dbReference type="ChEBI" id="CHEBI:15378"/>
        <dbReference type="ChEBI" id="CHEBI:57856"/>
        <dbReference type="ChEBI" id="CHEBI:59789"/>
        <dbReference type="ChEBI" id="CHEBI:156461"/>
        <dbReference type="ChEBI" id="CHEBI:167609"/>
        <dbReference type="EC" id="2.1.1.57"/>
    </reaction>
</comment>
<dbReference type="OrthoDB" id="417125at2759"/>
<comment type="function">
    <text evidence="1">S-adenosyl-L-methionine-dependent methyltransferase that mediates RNA cap1 2'-O-ribose methylation to the 5'-cap structure of RNAs. Methylates the ribose of the first nucleotide of a m(7)GpppG-capped mRNA to produce m(7)GpppNmp (cap1).</text>
</comment>
<keyword evidence="4" id="KW-1185">Reference proteome</keyword>
<keyword evidence="1" id="KW-0507">mRNA processing</keyword>
<feature type="domain" description="Ribosomal RNA methyltransferase FtsJ" evidence="2">
    <location>
        <begin position="85"/>
        <end position="287"/>
    </location>
</feature>
<dbReference type="GO" id="GO:0032259">
    <property type="term" value="P:methylation"/>
    <property type="evidence" value="ECO:0007669"/>
    <property type="project" value="UniProtKB-KW"/>
</dbReference>
<comment type="subcellular location">
    <subcellularLocation>
        <location evidence="1">Nucleus</location>
    </subcellularLocation>
</comment>
<keyword evidence="1" id="KW-0539">Nucleus</keyword>
<evidence type="ECO:0000313" key="4">
    <source>
        <dbReference type="Proteomes" id="UP000235371"/>
    </source>
</evidence>
<dbReference type="PANTHER" id="PTHR16121:SF0">
    <property type="entry name" value="CAP-SPECIFIC MRNA (NUCLEOSIDE-2'-O-)-METHYLTRANSFERASE 1"/>
    <property type="match status" value="1"/>
</dbReference>
<dbReference type="InterPro" id="IPR050851">
    <property type="entry name" value="mRNA_Cap_2O-Ribose_MeTrfase"/>
</dbReference>
<dbReference type="GO" id="GO:0003676">
    <property type="term" value="F:nucleic acid binding"/>
    <property type="evidence" value="ECO:0007669"/>
    <property type="project" value="UniProtKB-UniRule"/>
</dbReference>
<dbReference type="Pfam" id="PF01728">
    <property type="entry name" value="FtsJ"/>
    <property type="match status" value="1"/>
</dbReference>
<evidence type="ECO:0000256" key="1">
    <source>
        <dbReference type="RuleBase" id="RU368012"/>
    </source>
</evidence>
<dbReference type="SUPFAM" id="SSF53335">
    <property type="entry name" value="S-adenosyl-L-methionine-dependent methyltransferases"/>
    <property type="match status" value="1"/>
</dbReference>